<dbReference type="Gene3D" id="3.30.70.60">
    <property type="match status" value="1"/>
</dbReference>
<keyword evidence="1" id="KW-1133">Transmembrane helix</keyword>
<gene>
    <name evidence="2" type="ORF">A2561_02000</name>
</gene>
<reference evidence="2 3" key="1">
    <citation type="journal article" date="2016" name="Nat. Commun.">
        <title>Thousands of microbial genomes shed light on interconnected biogeochemical processes in an aquifer system.</title>
        <authorList>
            <person name="Anantharaman K."/>
            <person name="Brown C.T."/>
            <person name="Hug L.A."/>
            <person name="Sharon I."/>
            <person name="Castelle C.J."/>
            <person name="Probst A.J."/>
            <person name="Thomas B.C."/>
            <person name="Singh A."/>
            <person name="Wilkins M.J."/>
            <person name="Karaoz U."/>
            <person name="Brodie E.L."/>
            <person name="Williams K.H."/>
            <person name="Hubbard S.S."/>
            <person name="Banfield J.F."/>
        </authorList>
    </citation>
    <scope>NUCLEOTIDE SEQUENCE [LARGE SCALE GENOMIC DNA]</scope>
</reference>
<evidence type="ECO:0008006" key="4">
    <source>
        <dbReference type="Google" id="ProtNLM"/>
    </source>
</evidence>
<dbReference type="AlphaFoldDB" id="A0A1G2JPZ1"/>
<keyword evidence="1" id="KW-0472">Membrane</keyword>
<name>A0A1G2JPZ1_9BACT</name>
<sequence length="182" mass="20548">MAISRFLITILILFTTVALIWFFVFPKYVEFKNLQTEVALKEAEYNAKYAYYAEILNISNELERRKESLNKIDTALPDITSLAPLVYFLQKKTSESGLIVKDLFFTKASAISAKDAVKEVSFSLNINGNYSALKNFLFSLEKSASLFEVINISFGSSPNLIGGANKSMQNHSFLLEIKTHSY</sequence>
<proteinExistence type="predicted"/>
<dbReference type="GO" id="GO:0043107">
    <property type="term" value="P:type IV pilus-dependent motility"/>
    <property type="evidence" value="ECO:0007669"/>
    <property type="project" value="InterPro"/>
</dbReference>
<dbReference type="EMBL" id="MHPU01000026">
    <property type="protein sequence ID" value="OGZ88350.1"/>
    <property type="molecule type" value="Genomic_DNA"/>
</dbReference>
<feature type="transmembrane region" description="Helical" evidence="1">
    <location>
        <begin position="6"/>
        <end position="25"/>
    </location>
</feature>
<dbReference type="Proteomes" id="UP000178935">
    <property type="component" value="Unassembled WGS sequence"/>
</dbReference>
<keyword evidence="1" id="KW-0812">Transmembrane</keyword>
<evidence type="ECO:0000313" key="2">
    <source>
        <dbReference type="EMBL" id="OGZ88350.1"/>
    </source>
</evidence>
<evidence type="ECO:0000256" key="1">
    <source>
        <dbReference type="SAM" id="Phobius"/>
    </source>
</evidence>
<accession>A0A1G2JPZ1</accession>
<organism evidence="2 3">
    <name type="scientific">Candidatus Staskawiczbacteria bacterium RIFOXYD1_FULL_32_13</name>
    <dbReference type="NCBI Taxonomy" id="1802234"/>
    <lineage>
        <taxon>Bacteria</taxon>
        <taxon>Candidatus Staskawicziibacteriota</taxon>
    </lineage>
</organism>
<dbReference type="InterPro" id="IPR014717">
    <property type="entry name" value="Transl_elong_EF1B/ribsomal_bS6"/>
</dbReference>
<dbReference type="InterPro" id="IPR007445">
    <property type="entry name" value="PilO"/>
</dbReference>
<protein>
    <recommendedName>
        <fullName evidence="4">Type 4a pilus biogenesis protein PilO</fullName>
    </recommendedName>
</protein>
<evidence type="ECO:0000313" key="3">
    <source>
        <dbReference type="Proteomes" id="UP000178935"/>
    </source>
</evidence>
<comment type="caution">
    <text evidence="2">The sequence shown here is derived from an EMBL/GenBank/DDBJ whole genome shotgun (WGS) entry which is preliminary data.</text>
</comment>
<dbReference type="GO" id="GO:0043683">
    <property type="term" value="P:type IV pilus assembly"/>
    <property type="evidence" value="ECO:0007669"/>
    <property type="project" value="InterPro"/>
</dbReference>
<dbReference type="Pfam" id="PF04350">
    <property type="entry name" value="PilO"/>
    <property type="match status" value="1"/>
</dbReference>